<reference evidence="1 2" key="1">
    <citation type="journal article" date="2023" name="Nat. Commun.">
        <title>Origin of minicircular mitochondrial genomes in red algae.</title>
        <authorList>
            <person name="Lee Y."/>
            <person name="Cho C.H."/>
            <person name="Lee Y.M."/>
            <person name="Park S.I."/>
            <person name="Yang J.H."/>
            <person name="West J.A."/>
            <person name="Bhattacharya D."/>
            <person name="Yoon H.S."/>
        </authorList>
    </citation>
    <scope>NUCLEOTIDE SEQUENCE [LARGE SCALE GENOMIC DNA]</scope>
    <source>
        <strain evidence="1 2">CCMP1338</strain>
        <tissue evidence="1">Whole cell</tissue>
    </source>
</reference>
<protein>
    <recommendedName>
        <fullName evidence="3">NADH dehydrogenase [ubiquinone] 1 alpha subcomplex subunit 13</fullName>
    </recommendedName>
</protein>
<dbReference type="AlphaFoldDB" id="A0AAV8V3L8"/>
<sequence length="109" mass="12736">MATPSSLFRRSLSTVSVFGGFAAYFTLLESEWLEARLVDKQNAGYERLAKRWEMNKMDTQALVKPNIYENLGYERKCSTMYGTLEVEMPEEKKRTFYDGVLIRDRPYAE</sequence>
<keyword evidence="2" id="KW-1185">Reference proteome</keyword>
<organism evidence="1 2">
    <name type="scientific">Rhodosorus marinus</name>
    <dbReference type="NCBI Taxonomy" id="101924"/>
    <lineage>
        <taxon>Eukaryota</taxon>
        <taxon>Rhodophyta</taxon>
        <taxon>Stylonematophyceae</taxon>
        <taxon>Stylonematales</taxon>
        <taxon>Stylonemataceae</taxon>
        <taxon>Rhodosorus</taxon>
    </lineage>
</organism>
<gene>
    <name evidence="1" type="ORF">NDN08_008218</name>
</gene>
<comment type="caution">
    <text evidence="1">The sequence shown here is derived from an EMBL/GenBank/DDBJ whole genome shotgun (WGS) entry which is preliminary data.</text>
</comment>
<evidence type="ECO:0000313" key="1">
    <source>
        <dbReference type="EMBL" id="KAJ8908123.1"/>
    </source>
</evidence>
<evidence type="ECO:0008006" key="3">
    <source>
        <dbReference type="Google" id="ProtNLM"/>
    </source>
</evidence>
<proteinExistence type="predicted"/>
<evidence type="ECO:0000313" key="2">
    <source>
        <dbReference type="Proteomes" id="UP001157974"/>
    </source>
</evidence>
<dbReference type="EMBL" id="JAMWBK010000002">
    <property type="protein sequence ID" value="KAJ8908123.1"/>
    <property type="molecule type" value="Genomic_DNA"/>
</dbReference>
<accession>A0AAV8V3L8</accession>
<name>A0AAV8V3L8_9RHOD</name>
<dbReference type="Proteomes" id="UP001157974">
    <property type="component" value="Unassembled WGS sequence"/>
</dbReference>